<dbReference type="AlphaFoldDB" id="A0A9Q0AP50"/>
<feature type="region of interest" description="Disordered" evidence="7">
    <location>
        <begin position="424"/>
        <end position="447"/>
    </location>
</feature>
<keyword evidence="10" id="KW-1185">Reference proteome</keyword>
<dbReference type="InterPro" id="IPR036188">
    <property type="entry name" value="FAD/NAD-bd_sf"/>
</dbReference>
<dbReference type="PANTHER" id="PTHR47178:SF3">
    <property type="entry name" value="FAD-BINDING DOMAIN-CONTAINING PROTEIN"/>
    <property type="match status" value="1"/>
</dbReference>
<dbReference type="GO" id="GO:0071949">
    <property type="term" value="F:FAD binding"/>
    <property type="evidence" value="ECO:0007669"/>
    <property type="project" value="InterPro"/>
</dbReference>
<evidence type="ECO:0000313" key="9">
    <source>
        <dbReference type="EMBL" id="KAI1876620.1"/>
    </source>
</evidence>
<gene>
    <name evidence="9" type="ORF">JX265_004146</name>
</gene>
<organism evidence="9 10">
    <name type="scientific">Neoarthrinium moseri</name>
    <dbReference type="NCBI Taxonomy" id="1658444"/>
    <lineage>
        <taxon>Eukaryota</taxon>
        <taxon>Fungi</taxon>
        <taxon>Dikarya</taxon>
        <taxon>Ascomycota</taxon>
        <taxon>Pezizomycotina</taxon>
        <taxon>Sordariomycetes</taxon>
        <taxon>Xylariomycetidae</taxon>
        <taxon>Amphisphaeriales</taxon>
        <taxon>Apiosporaceae</taxon>
        <taxon>Neoarthrinium</taxon>
    </lineage>
</organism>
<dbReference type="PANTHER" id="PTHR47178">
    <property type="entry name" value="MONOOXYGENASE, FAD-BINDING"/>
    <property type="match status" value="1"/>
</dbReference>
<evidence type="ECO:0000256" key="2">
    <source>
        <dbReference type="ARBA" id="ARBA00005179"/>
    </source>
</evidence>
<accession>A0A9Q0AP50</accession>
<dbReference type="EMBL" id="JAFIMR010000007">
    <property type="protein sequence ID" value="KAI1876620.1"/>
    <property type="molecule type" value="Genomic_DNA"/>
</dbReference>
<comment type="caution">
    <text evidence="9">The sequence shown here is derived from an EMBL/GenBank/DDBJ whole genome shotgun (WGS) entry which is preliminary data.</text>
</comment>
<feature type="domain" description="FAD-binding" evidence="8">
    <location>
        <begin position="144"/>
        <end position="394"/>
    </location>
</feature>
<dbReference type="GO" id="GO:0004497">
    <property type="term" value="F:monooxygenase activity"/>
    <property type="evidence" value="ECO:0007669"/>
    <property type="project" value="UniProtKB-KW"/>
</dbReference>
<sequence length="447" mass="48949">MAANATQDQELPVLIIGAGSCGLAIANGLKNAGIPYKVFEKDLSVKLRDDKKSRDWAIACHWSSPTLAELLGEAKWSRITEAQVDPNTPTPDLDIAKMFNGATGEIMTTLPFPKFYRFLRSRLRALMAEDLDIVYGKKLVSLSYHNNNTTTTTTTDGTNASPYAVAHFEDGTEARGRLVIAADGSNSKVRSLLLGAETAKPKRLPLAATFINASFTREQALFLRSYHPLINVIAHPDNMLGMLAMLDAPDPARPEDWRFCFYISGQTPVEQQDAESAVMGVRERLAQAKERSRAFADPLKSAHEWLPDDLETVYWTSNANWDPSLKEHEWDNHGGLVTLAGDAAHPMTYHRGQGLNHALDDAGKLVKLLVDPSGRSQAEVVDVYEAEMRERAGGEVQLSEMNSFMLHDWNKLFHSPFMKRGLTKGSGEAEGAPAEAGETAAPAGTSA</sequence>
<evidence type="ECO:0000256" key="7">
    <source>
        <dbReference type="SAM" id="MobiDB-lite"/>
    </source>
</evidence>
<dbReference type="PRINTS" id="PR00420">
    <property type="entry name" value="RNGMNOXGNASE"/>
</dbReference>
<comment type="pathway">
    <text evidence="2">Secondary metabolite biosynthesis.</text>
</comment>
<protein>
    <recommendedName>
        <fullName evidence="8">FAD-binding domain-containing protein</fullName>
    </recommendedName>
</protein>
<keyword evidence="5" id="KW-0560">Oxidoreductase</keyword>
<comment type="cofactor">
    <cofactor evidence="1">
        <name>FAD</name>
        <dbReference type="ChEBI" id="CHEBI:57692"/>
    </cofactor>
</comment>
<evidence type="ECO:0000256" key="1">
    <source>
        <dbReference type="ARBA" id="ARBA00001974"/>
    </source>
</evidence>
<evidence type="ECO:0000259" key="8">
    <source>
        <dbReference type="Pfam" id="PF01494"/>
    </source>
</evidence>
<evidence type="ECO:0000256" key="4">
    <source>
        <dbReference type="ARBA" id="ARBA00022827"/>
    </source>
</evidence>
<keyword evidence="6" id="KW-0503">Monooxygenase</keyword>
<dbReference type="Pfam" id="PF01494">
    <property type="entry name" value="FAD_binding_3"/>
    <property type="match status" value="1"/>
</dbReference>
<proteinExistence type="predicted"/>
<name>A0A9Q0AP50_9PEZI</name>
<evidence type="ECO:0000256" key="3">
    <source>
        <dbReference type="ARBA" id="ARBA00022630"/>
    </source>
</evidence>
<dbReference type="Gene3D" id="3.50.50.60">
    <property type="entry name" value="FAD/NAD(P)-binding domain"/>
    <property type="match status" value="1"/>
</dbReference>
<feature type="compositionally biased region" description="Low complexity" evidence="7">
    <location>
        <begin position="425"/>
        <end position="447"/>
    </location>
</feature>
<keyword evidence="4" id="KW-0274">FAD</keyword>
<evidence type="ECO:0000313" key="10">
    <source>
        <dbReference type="Proteomes" id="UP000829685"/>
    </source>
</evidence>
<dbReference type="Proteomes" id="UP000829685">
    <property type="component" value="Unassembled WGS sequence"/>
</dbReference>
<keyword evidence="3" id="KW-0285">Flavoprotein</keyword>
<evidence type="ECO:0000256" key="5">
    <source>
        <dbReference type="ARBA" id="ARBA00023002"/>
    </source>
</evidence>
<dbReference type="SUPFAM" id="SSF51905">
    <property type="entry name" value="FAD/NAD(P)-binding domain"/>
    <property type="match status" value="1"/>
</dbReference>
<dbReference type="InterPro" id="IPR002938">
    <property type="entry name" value="FAD-bd"/>
</dbReference>
<evidence type="ECO:0000256" key="6">
    <source>
        <dbReference type="ARBA" id="ARBA00023033"/>
    </source>
</evidence>
<reference evidence="9" key="1">
    <citation type="submission" date="2021-03" db="EMBL/GenBank/DDBJ databases">
        <title>Revisited historic fungal species revealed as producer of novel bioactive compounds through whole genome sequencing and comparative genomics.</title>
        <authorList>
            <person name="Vignolle G.A."/>
            <person name="Hochenegger N."/>
            <person name="Mach R.L."/>
            <person name="Mach-Aigner A.R."/>
            <person name="Javad Rahimi M."/>
            <person name="Salim K.A."/>
            <person name="Chan C.M."/>
            <person name="Lim L.B.L."/>
            <person name="Cai F."/>
            <person name="Druzhinina I.S."/>
            <person name="U'Ren J.M."/>
            <person name="Derntl C."/>
        </authorList>
    </citation>
    <scope>NUCLEOTIDE SEQUENCE</scope>
    <source>
        <strain evidence="9">TUCIM 5799</strain>
    </source>
</reference>